<gene>
    <name evidence="1" type="ORF">TCMB3V08_LOCUS7628</name>
</gene>
<proteinExistence type="predicted"/>
<reference evidence="1" key="1">
    <citation type="submission" date="2020-11" db="EMBL/GenBank/DDBJ databases">
        <authorList>
            <person name="Tran Van P."/>
        </authorList>
    </citation>
    <scope>NUCLEOTIDE SEQUENCE</scope>
</reference>
<dbReference type="AlphaFoldDB" id="A0A7R9P9K7"/>
<sequence>MKKTPPVPTGNRARDLQVSSQVRGAGEGRQLLRGHFEVLYMLSYRFTVTCEQTILQLESLRWTTTAQHWTAECSKPVRDITPKIGQGADLLMRSEEQNSVELSERHSLSLGQLTYSSPMASLVLTDSSQLTSDCQNLGGRDLFYETDVLDHVRTERKKPSSVAKLANALVVLSSTAEDGEIEFQGAGPFYSAKRRRRKLCTICNEEERHPWSLGRWLGRHA</sequence>
<accession>A0A7R9P9K7</accession>
<protein>
    <submittedName>
        <fullName evidence="1">(California timema) hypothetical protein</fullName>
    </submittedName>
</protein>
<dbReference type="EMBL" id="OE182853">
    <property type="protein sequence ID" value="CAD7575028.1"/>
    <property type="molecule type" value="Genomic_DNA"/>
</dbReference>
<organism evidence="1">
    <name type="scientific">Timema californicum</name>
    <name type="common">California timema</name>
    <name type="synonym">Walking stick</name>
    <dbReference type="NCBI Taxonomy" id="61474"/>
    <lineage>
        <taxon>Eukaryota</taxon>
        <taxon>Metazoa</taxon>
        <taxon>Ecdysozoa</taxon>
        <taxon>Arthropoda</taxon>
        <taxon>Hexapoda</taxon>
        <taxon>Insecta</taxon>
        <taxon>Pterygota</taxon>
        <taxon>Neoptera</taxon>
        <taxon>Polyneoptera</taxon>
        <taxon>Phasmatodea</taxon>
        <taxon>Timematodea</taxon>
        <taxon>Timematoidea</taxon>
        <taxon>Timematidae</taxon>
        <taxon>Timema</taxon>
    </lineage>
</organism>
<name>A0A7R9P9K7_TIMCA</name>
<evidence type="ECO:0000313" key="1">
    <source>
        <dbReference type="EMBL" id="CAD7575028.1"/>
    </source>
</evidence>